<dbReference type="Proteomes" id="UP001050691">
    <property type="component" value="Unassembled WGS sequence"/>
</dbReference>
<feature type="compositionally biased region" description="Low complexity" evidence="2">
    <location>
        <begin position="510"/>
        <end position="521"/>
    </location>
</feature>
<dbReference type="PROSITE" id="PS50157">
    <property type="entry name" value="ZINC_FINGER_C2H2_2"/>
    <property type="match status" value="1"/>
</dbReference>
<proteinExistence type="predicted"/>
<feature type="domain" description="C2H2-type" evidence="3">
    <location>
        <begin position="329"/>
        <end position="360"/>
    </location>
</feature>
<reference evidence="4" key="1">
    <citation type="submission" date="2021-10" db="EMBL/GenBank/DDBJ databases">
        <title>De novo Genome Assembly of Clathrus columnatus (Basidiomycota, Fungi) Using Illumina and Nanopore Sequence Data.</title>
        <authorList>
            <person name="Ogiso-Tanaka E."/>
            <person name="Itagaki H."/>
            <person name="Hosoya T."/>
            <person name="Hosaka K."/>
        </authorList>
    </citation>
    <scope>NUCLEOTIDE SEQUENCE</scope>
    <source>
        <strain evidence="4">MO-923</strain>
    </source>
</reference>
<keyword evidence="5" id="KW-1185">Reference proteome</keyword>
<evidence type="ECO:0000259" key="3">
    <source>
        <dbReference type="PROSITE" id="PS50157"/>
    </source>
</evidence>
<keyword evidence="1" id="KW-0479">Metal-binding</keyword>
<dbReference type="PANTHER" id="PTHR36167:SF3">
    <property type="entry name" value="C2H2 FINGER DOMAIN TRANSCRIPTION FACTOR (EUROFUNG)-RELATED"/>
    <property type="match status" value="1"/>
</dbReference>
<evidence type="ECO:0000313" key="4">
    <source>
        <dbReference type="EMBL" id="GJJ10995.1"/>
    </source>
</evidence>
<dbReference type="GO" id="GO:0008270">
    <property type="term" value="F:zinc ion binding"/>
    <property type="evidence" value="ECO:0007669"/>
    <property type="project" value="UniProtKB-KW"/>
</dbReference>
<feature type="region of interest" description="Disordered" evidence="2">
    <location>
        <begin position="224"/>
        <end position="318"/>
    </location>
</feature>
<evidence type="ECO:0000256" key="2">
    <source>
        <dbReference type="SAM" id="MobiDB-lite"/>
    </source>
</evidence>
<protein>
    <recommendedName>
        <fullName evidence="3">C2H2-type domain-containing protein</fullName>
    </recommendedName>
</protein>
<evidence type="ECO:0000256" key="1">
    <source>
        <dbReference type="PROSITE-ProRule" id="PRU00042"/>
    </source>
</evidence>
<dbReference type="AlphaFoldDB" id="A0AAV5A9I5"/>
<dbReference type="InterPro" id="IPR013087">
    <property type="entry name" value="Znf_C2H2_type"/>
</dbReference>
<feature type="region of interest" description="Disordered" evidence="2">
    <location>
        <begin position="483"/>
        <end position="569"/>
    </location>
</feature>
<accession>A0AAV5A9I5</accession>
<dbReference type="GO" id="GO:0006355">
    <property type="term" value="P:regulation of DNA-templated transcription"/>
    <property type="evidence" value="ECO:0007669"/>
    <property type="project" value="InterPro"/>
</dbReference>
<evidence type="ECO:0000313" key="5">
    <source>
        <dbReference type="Proteomes" id="UP001050691"/>
    </source>
</evidence>
<feature type="region of interest" description="Disordered" evidence="2">
    <location>
        <begin position="62"/>
        <end position="96"/>
    </location>
</feature>
<organism evidence="4 5">
    <name type="scientific">Clathrus columnatus</name>
    <dbReference type="NCBI Taxonomy" id="1419009"/>
    <lineage>
        <taxon>Eukaryota</taxon>
        <taxon>Fungi</taxon>
        <taxon>Dikarya</taxon>
        <taxon>Basidiomycota</taxon>
        <taxon>Agaricomycotina</taxon>
        <taxon>Agaricomycetes</taxon>
        <taxon>Phallomycetidae</taxon>
        <taxon>Phallales</taxon>
        <taxon>Clathraceae</taxon>
        <taxon>Clathrus</taxon>
    </lineage>
</organism>
<sequence length="569" mass="63826">MGKFYKTNESLLLVNKFSKVEAVTRRILVAVWGFTVPVCPVSDSSIESNSFPVRLSVLEDHPIDDANTQSSSPYIVPRRAEEQTTSTSTSTTTSHMSSHDFGLLSVSPIHGHFQSAFMHGFHHSGYGHDRFPSGPTFERYPHDGGSSSAPRDNNNNMNTYHIERRLSEPIRSNYTLHQQQRQQSSIISSSHLQDYTHTPISQTAVLRRDSSSVIVDPTTNTNTLRSIVDFDPRPPHAGWTPKEEIDEEMQSRELLGNSLSGEPRSPSDMHFGGYITGDPRDESLSPENSASGQPSSPNNSSKTYSFVSLPGNAVRKRPRRRYDEIERLYACSWPDCTKAYGTLNHLNAHVSMQRHGSKRSPAEFKELRKQWRQQKKQESLAGPIRGVDTDPFLRRRRATEPNLAMSRGMLPMSSNQLGMPHRLSLSELQYARSLEEESIALGVSPTSTTSDNVPFWQDHLNSPVEQHQQHQQQHQGSNFYSIAMPSHHTKSSPPLSPHDLVSVSPSMNRLPPDSTLLTPLPGYRPPSPHIRMSPLGNMVQSLPQSTMPSLSPSHQPNTFDDYQDRRLGQ</sequence>
<dbReference type="PROSITE" id="PS00028">
    <property type="entry name" value="ZINC_FINGER_C2H2_1"/>
    <property type="match status" value="1"/>
</dbReference>
<gene>
    <name evidence="4" type="ORF">Clacol_005224</name>
</gene>
<dbReference type="InterPro" id="IPR039327">
    <property type="entry name" value="CON7-like"/>
</dbReference>
<keyword evidence="1" id="KW-0862">Zinc</keyword>
<comment type="caution">
    <text evidence="4">The sequence shown here is derived from an EMBL/GenBank/DDBJ whole genome shotgun (WGS) entry which is preliminary data.</text>
</comment>
<feature type="region of interest" description="Disordered" evidence="2">
    <location>
        <begin position="132"/>
        <end position="157"/>
    </location>
</feature>
<dbReference type="PANTHER" id="PTHR36167">
    <property type="entry name" value="C2H2 FINGER DOMAIN TRANSCRIPTION FACTOR (EUROFUNG)-RELATED"/>
    <property type="match status" value="1"/>
</dbReference>
<name>A0AAV5A9I5_9AGAM</name>
<dbReference type="EMBL" id="BPWL01000006">
    <property type="protein sequence ID" value="GJJ10995.1"/>
    <property type="molecule type" value="Genomic_DNA"/>
</dbReference>
<feature type="compositionally biased region" description="Polar residues" evidence="2">
    <location>
        <begin position="285"/>
        <end position="306"/>
    </location>
</feature>
<feature type="compositionally biased region" description="Polar residues" evidence="2">
    <location>
        <begin position="145"/>
        <end position="157"/>
    </location>
</feature>
<keyword evidence="1" id="KW-0863">Zinc-finger</keyword>
<feature type="compositionally biased region" description="Low complexity" evidence="2">
    <location>
        <begin position="84"/>
        <end position="96"/>
    </location>
</feature>
<dbReference type="Gene3D" id="3.30.160.60">
    <property type="entry name" value="Classic Zinc Finger"/>
    <property type="match status" value="1"/>
</dbReference>
<feature type="compositionally biased region" description="Polar residues" evidence="2">
    <location>
        <begin position="538"/>
        <end position="560"/>
    </location>
</feature>